<dbReference type="GO" id="GO:0003908">
    <property type="term" value="F:methylated-DNA-[protein]-cysteine S-methyltransferase activity"/>
    <property type="evidence" value="ECO:0007669"/>
    <property type="project" value="UniProtKB-EC"/>
</dbReference>
<dbReference type="InterPro" id="IPR036631">
    <property type="entry name" value="MGMT_N_sf"/>
</dbReference>
<organism evidence="11 12">
    <name type="scientific">Ureibacillus sinduriensis BLB-1 = JCM 15800</name>
    <dbReference type="NCBI Taxonomy" id="1384057"/>
    <lineage>
        <taxon>Bacteria</taxon>
        <taxon>Bacillati</taxon>
        <taxon>Bacillota</taxon>
        <taxon>Bacilli</taxon>
        <taxon>Bacillales</taxon>
        <taxon>Caryophanaceae</taxon>
        <taxon>Ureibacillus</taxon>
    </lineage>
</organism>
<dbReference type="Proteomes" id="UP000030408">
    <property type="component" value="Unassembled WGS sequence"/>
</dbReference>
<evidence type="ECO:0000313" key="12">
    <source>
        <dbReference type="Proteomes" id="UP000030408"/>
    </source>
</evidence>
<dbReference type="InterPro" id="IPR036388">
    <property type="entry name" value="WH-like_DNA-bd_sf"/>
</dbReference>
<evidence type="ECO:0000256" key="7">
    <source>
        <dbReference type="ARBA" id="ARBA00023204"/>
    </source>
</evidence>
<dbReference type="AlphaFoldDB" id="A0A0A3HQK7"/>
<dbReference type="STRING" id="1384057.CD33_16505"/>
<dbReference type="SUPFAM" id="SSF46767">
    <property type="entry name" value="Methylated DNA-protein cysteine methyltransferase, C-terminal domain"/>
    <property type="match status" value="1"/>
</dbReference>
<keyword evidence="12" id="KW-1185">Reference proteome</keyword>
<evidence type="ECO:0000256" key="1">
    <source>
        <dbReference type="ARBA" id="ARBA00001286"/>
    </source>
</evidence>
<dbReference type="EC" id="2.1.1.63" evidence="3"/>
<dbReference type="PROSITE" id="PS00374">
    <property type="entry name" value="MGMT"/>
    <property type="match status" value="1"/>
</dbReference>
<evidence type="ECO:0000256" key="5">
    <source>
        <dbReference type="ARBA" id="ARBA00022679"/>
    </source>
</evidence>
<evidence type="ECO:0000256" key="3">
    <source>
        <dbReference type="ARBA" id="ARBA00011918"/>
    </source>
</evidence>
<comment type="catalytic activity">
    <reaction evidence="1">
        <text>a 4-O-methyl-thymidine in DNA + L-cysteinyl-[protein] = a thymidine in DNA + S-methyl-L-cysteinyl-[protein]</text>
        <dbReference type="Rhea" id="RHEA:53428"/>
        <dbReference type="Rhea" id="RHEA-COMP:10131"/>
        <dbReference type="Rhea" id="RHEA-COMP:10132"/>
        <dbReference type="Rhea" id="RHEA-COMP:13555"/>
        <dbReference type="Rhea" id="RHEA-COMP:13556"/>
        <dbReference type="ChEBI" id="CHEBI:29950"/>
        <dbReference type="ChEBI" id="CHEBI:82612"/>
        <dbReference type="ChEBI" id="CHEBI:137386"/>
        <dbReference type="ChEBI" id="CHEBI:137387"/>
        <dbReference type="EC" id="2.1.1.63"/>
    </reaction>
</comment>
<keyword evidence="6" id="KW-0227">DNA damage</keyword>
<dbReference type="PANTHER" id="PTHR10815">
    <property type="entry name" value="METHYLATED-DNA--PROTEIN-CYSTEINE METHYLTRANSFERASE"/>
    <property type="match status" value="1"/>
</dbReference>
<keyword evidence="4 11" id="KW-0489">Methyltransferase</keyword>
<name>A0A0A3HQK7_9BACL</name>
<dbReference type="Pfam" id="PF02870">
    <property type="entry name" value="Methyltransf_1N"/>
    <property type="match status" value="1"/>
</dbReference>
<evidence type="ECO:0000256" key="6">
    <source>
        <dbReference type="ARBA" id="ARBA00022763"/>
    </source>
</evidence>
<evidence type="ECO:0000256" key="8">
    <source>
        <dbReference type="ARBA" id="ARBA00049348"/>
    </source>
</evidence>
<dbReference type="CDD" id="cd06445">
    <property type="entry name" value="ATase"/>
    <property type="match status" value="1"/>
</dbReference>
<proteinExistence type="inferred from homology"/>
<feature type="domain" description="Methylguanine DNA methyltransferase ribonuclease-like" evidence="10">
    <location>
        <begin position="7"/>
        <end position="84"/>
    </location>
</feature>
<dbReference type="PANTHER" id="PTHR10815:SF12">
    <property type="entry name" value="METHYLATED-DNA--PROTEIN-CYSTEINE METHYLTRANSFERASE, INDUCIBLE"/>
    <property type="match status" value="1"/>
</dbReference>
<evidence type="ECO:0000256" key="4">
    <source>
        <dbReference type="ARBA" id="ARBA00022603"/>
    </source>
</evidence>
<evidence type="ECO:0000259" key="10">
    <source>
        <dbReference type="Pfam" id="PF02870"/>
    </source>
</evidence>
<comment type="catalytic activity">
    <reaction evidence="8">
        <text>a 6-O-methyl-2'-deoxyguanosine in DNA + L-cysteinyl-[protein] = S-methyl-L-cysteinyl-[protein] + a 2'-deoxyguanosine in DNA</text>
        <dbReference type="Rhea" id="RHEA:24000"/>
        <dbReference type="Rhea" id="RHEA-COMP:10131"/>
        <dbReference type="Rhea" id="RHEA-COMP:10132"/>
        <dbReference type="Rhea" id="RHEA-COMP:11367"/>
        <dbReference type="Rhea" id="RHEA-COMP:11368"/>
        <dbReference type="ChEBI" id="CHEBI:29950"/>
        <dbReference type="ChEBI" id="CHEBI:82612"/>
        <dbReference type="ChEBI" id="CHEBI:85445"/>
        <dbReference type="ChEBI" id="CHEBI:85448"/>
        <dbReference type="EC" id="2.1.1.63"/>
    </reaction>
</comment>
<evidence type="ECO:0000313" key="11">
    <source>
        <dbReference type="EMBL" id="KGR74684.1"/>
    </source>
</evidence>
<dbReference type="RefSeq" id="WP_036202156.1">
    <property type="nucleotide sequence ID" value="NZ_AVCY01000002.1"/>
</dbReference>
<dbReference type="GO" id="GO:0006281">
    <property type="term" value="P:DNA repair"/>
    <property type="evidence" value="ECO:0007669"/>
    <property type="project" value="UniProtKB-KW"/>
</dbReference>
<feature type="domain" description="Methylated-DNA-[protein]-cysteine S-methyltransferase DNA binding" evidence="9">
    <location>
        <begin position="90"/>
        <end position="168"/>
    </location>
</feature>
<protein>
    <recommendedName>
        <fullName evidence="3">methylated-DNA--[protein]-cysteine S-methyltransferase</fullName>
        <ecNumber evidence="3">2.1.1.63</ecNumber>
    </recommendedName>
</protein>
<dbReference type="InterPro" id="IPR036217">
    <property type="entry name" value="MethylDNA_cys_MeTrfase_DNAb"/>
</dbReference>
<dbReference type="OrthoDB" id="9802228at2"/>
<sequence length="172" mass="19340">MDNRTLIYYQILLHNQWKVYLAATENGLCYLGTEHSSLDELKRVCKKQYPNCELLEAVDELSLYTGQLEEYFDGSRTQFTFNFDVRGTIFQMNVWKALNSIPYGKTFCYSDIANKIGNPKAVRAVGTAIGSNPVAIAIPCHRVLGKNGSLTGFSGGLDVKEKLLTLEKIPYK</sequence>
<dbReference type="eggNOG" id="COG0350">
    <property type="taxonomic scope" value="Bacteria"/>
</dbReference>
<dbReference type="Gene3D" id="3.30.160.70">
    <property type="entry name" value="Methylated DNA-protein cysteine methyltransferase domain"/>
    <property type="match status" value="1"/>
</dbReference>
<keyword evidence="7" id="KW-0234">DNA repair</keyword>
<dbReference type="SUPFAM" id="SSF53155">
    <property type="entry name" value="Methylated DNA-protein cysteine methyltransferase domain"/>
    <property type="match status" value="1"/>
</dbReference>
<reference evidence="11 12" key="1">
    <citation type="submission" date="2014-02" db="EMBL/GenBank/DDBJ databases">
        <title>Draft genome sequence of Lysinibacillus sinduriensis JCM 15800.</title>
        <authorList>
            <person name="Zhang F."/>
            <person name="Wang G."/>
            <person name="Zhang L."/>
        </authorList>
    </citation>
    <scope>NUCLEOTIDE SEQUENCE [LARGE SCALE GENOMIC DNA]</scope>
    <source>
        <strain evidence="11 12">JCM 15800</strain>
    </source>
</reference>
<keyword evidence="5 11" id="KW-0808">Transferase</keyword>
<dbReference type="NCBIfam" id="TIGR00589">
    <property type="entry name" value="ogt"/>
    <property type="match status" value="1"/>
</dbReference>
<dbReference type="InterPro" id="IPR001497">
    <property type="entry name" value="MethylDNA_cys_MeTrfase_AS"/>
</dbReference>
<comment type="caution">
    <text evidence="11">The sequence shown here is derived from an EMBL/GenBank/DDBJ whole genome shotgun (WGS) entry which is preliminary data.</text>
</comment>
<dbReference type="Pfam" id="PF01035">
    <property type="entry name" value="DNA_binding_1"/>
    <property type="match status" value="1"/>
</dbReference>
<evidence type="ECO:0000259" key="9">
    <source>
        <dbReference type="Pfam" id="PF01035"/>
    </source>
</evidence>
<evidence type="ECO:0000256" key="2">
    <source>
        <dbReference type="ARBA" id="ARBA00008711"/>
    </source>
</evidence>
<dbReference type="GO" id="GO:0032259">
    <property type="term" value="P:methylation"/>
    <property type="evidence" value="ECO:0007669"/>
    <property type="project" value="UniProtKB-KW"/>
</dbReference>
<accession>A0A0A3HQK7</accession>
<dbReference type="FunFam" id="1.10.10.10:FF:000214">
    <property type="entry name" value="Methylated-DNA--protein-cysteine methyltransferase"/>
    <property type="match status" value="1"/>
</dbReference>
<dbReference type="EMBL" id="JPVO01000054">
    <property type="protein sequence ID" value="KGR74684.1"/>
    <property type="molecule type" value="Genomic_DNA"/>
</dbReference>
<comment type="similarity">
    <text evidence="2">Belongs to the MGMT family.</text>
</comment>
<dbReference type="InterPro" id="IPR008332">
    <property type="entry name" value="MethylG_MeTrfase_N"/>
</dbReference>
<dbReference type="InterPro" id="IPR014048">
    <property type="entry name" value="MethylDNA_cys_MeTrfase_DNA-bd"/>
</dbReference>
<gene>
    <name evidence="11" type="ORF">CD33_16505</name>
</gene>
<dbReference type="Gene3D" id="1.10.10.10">
    <property type="entry name" value="Winged helix-like DNA-binding domain superfamily/Winged helix DNA-binding domain"/>
    <property type="match status" value="1"/>
</dbReference>